<keyword evidence="3" id="KW-1185">Reference proteome</keyword>
<feature type="region of interest" description="Disordered" evidence="1">
    <location>
        <begin position="1"/>
        <end position="31"/>
    </location>
</feature>
<dbReference type="EnsemblPlants" id="TuG1812G0300003742.01.T01">
    <property type="protein sequence ID" value="TuG1812G0300003742.01.T01.cds299792"/>
    <property type="gene ID" value="TuG1812G0300003742.01"/>
</dbReference>
<name>A0A8R7TYX9_TRIUA</name>
<protein>
    <submittedName>
        <fullName evidence="2">Uncharacterized protein</fullName>
    </submittedName>
</protein>
<reference evidence="3" key="1">
    <citation type="journal article" date="2013" name="Nature">
        <title>Draft genome of the wheat A-genome progenitor Triticum urartu.</title>
        <authorList>
            <person name="Ling H.Q."/>
            <person name="Zhao S."/>
            <person name="Liu D."/>
            <person name="Wang J."/>
            <person name="Sun H."/>
            <person name="Zhang C."/>
            <person name="Fan H."/>
            <person name="Li D."/>
            <person name="Dong L."/>
            <person name="Tao Y."/>
            <person name="Gao C."/>
            <person name="Wu H."/>
            <person name="Li Y."/>
            <person name="Cui Y."/>
            <person name="Guo X."/>
            <person name="Zheng S."/>
            <person name="Wang B."/>
            <person name="Yu K."/>
            <person name="Liang Q."/>
            <person name="Yang W."/>
            <person name="Lou X."/>
            <person name="Chen J."/>
            <person name="Feng M."/>
            <person name="Jian J."/>
            <person name="Zhang X."/>
            <person name="Luo G."/>
            <person name="Jiang Y."/>
            <person name="Liu J."/>
            <person name="Wang Z."/>
            <person name="Sha Y."/>
            <person name="Zhang B."/>
            <person name="Wu H."/>
            <person name="Tang D."/>
            <person name="Shen Q."/>
            <person name="Xue P."/>
            <person name="Zou S."/>
            <person name="Wang X."/>
            <person name="Liu X."/>
            <person name="Wang F."/>
            <person name="Yang Y."/>
            <person name="An X."/>
            <person name="Dong Z."/>
            <person name="Zhang K."/>
            <person name="Zhang X."/>
            <person name="Luo M.C."/>
            <person name="Dvorak J."/>
            <person name="Tong Y."/>
            <person name="Wang J."/>
            <person name="Yang H."/>
            <person name="Li Z."/>
            <person name="Wang D."/>
            <person name="Zhang A."/>
            <person name="Wang J."/>
        </authorList>
    </citation>
    <scope>NUCLEOTIDE SEQUENCE</scope>
    <source>
        <strain evidence="3">cv. G1812</strain>
    </source>
</reference>
<proteinExistence type="predicted"/>
<dbReference type="AlphaFoldDB" id="A0A8R7TYX9"/>
<evidence type="ECO:0000313" key="2">
    <source>
        <dbReference type="EnsemblPlants" id="TuG1812G0300003742.01.T01.cds299792"/>
    </source>
</evidence>
<dbReference type="Gramene" id="TuG1812G0300003742.01.T01">
    <property type="protein sequence ID" value="TuG1812G0300003742.01.T01.cds299792"/>
    <property type="gene ID" value="TuG1812G0300003742.01"/>
</dbReference>
<organism evidence="2 3">
    <name type="scientific">Triticum urartu</name>
    <name type="common">Red wild einkorn</name>
    <name type="synonym">Crithodium urartu</name>
    <dbReference type="NCBI Taxonomy" id="4572"/>
    <lineage>
        <taxon>Eukaryota</taxon>
        <taxon>Viridiplantae</taxon>
        <taxon>Streptophyta</taxon>
        <taxon>Embryophyta</taxon>
        <taxon>Tracheophyta</taxon>
        <taxon>Spermatophyta</taxon>
        <taxon>Magnoliopsida</taxon>
        <taxon>Liliopsida</taxon>
        <taxon>Poales</taxon>
        <taxon>Poaceae</taxon>
        <taxon>BOP clade</taxon>
        <taxon>Pooideae</taxon>
        <taxon>Triticodae</taxon>
        <taxon>Triticeae</taxon>
        <taxon>Triticinae</taxon>
        <taxon>Triticum</taxon>
    </lineage>
</organism>
<sequence length="95" mass="9810">RPRRFAFRHGGVGSPPSPPTSTPPQGTAPLPSIWQQLCSAAATCCPNIPYSSGSEAEAEGEEAQALALQLADKSRELPVARTAGGRAGGRATRAR</sequence>
<reference evidence="2" key="2">
    <citation type="submission" date="2018-03" db="EMBL/GenBank/DDBJ databases">
        <title>The Triticum urartu genome reveals the dynamic nature of wheat genome evolution.</title>
        <authorList>
            <person name="Ling H."/>
            <person name="Ma B."/>
            <person name="Shi X."/>
            <person name="Liu H."/>
            <person name="Dong L."/>
            <person name="Sun H."/>
            <person name="Cao Y."/>
            <person name="Gao Q."/>
            <person name="Zheng S."/>
            <person name="Li Y."/>
            <person name="Yu Y."/>
            <person name="Du H."/>
            <person name="Qi M."/>
            <person name="Li Y."/>
            <person name="Yu H."/>
            <person name="Cui Y."/>
            <person name="Wang N."/>
            <person name="Chen C."/>
            <person name="Wu H."/>
            <person name="Zhao Y."/>
            <person name="Zhang J."/>
            <person name="Li Y."/>
            <person name="Zhou W."/>
            <person name="Zhang B."/>
            <person name="Hu W."/>
            <person name="Eijk M."/>
            <person name="Tang J."/>
            <person name="Witsenboer H."/>
            <person name="Zhao S."/>
            <person name="Li Z."/>
            <person name="Zhang A."/>
            <person name="Wang D."/>
            <person name="Liang C."/>
        </authorList>
    </citation>
    <scope>NUCLEOTIDE SEQUENCE [LARGE SCALE GENOMIC DNA]</scope>
    <source>
        <strain evidence="2">cv. G1812</strain>
    </source>
</reference>
<dbReference type="Proteomes" id="UP000015106">
    <property type="component" value="Chromosome 3"/>
</dbReference>
<reference evidence="2" key="3">
    <citation type="submission" date="2022-06" db="UniProtKB">
        <authorList>
            <consortium name="EnsemblPlants"/>
        </authorList>
    </citation>
    <scope>IDENTIFICATION</scope>
</reference>
<evidence type="ECO:0000313" key="3">
    <source>
        <dbReference type="Proteomes" id="UP000015106"/>
    </source>
</evidence>
<evidence type="ECO:0000256" key="1">
    <source>
        <dbReference type="SAM" id="MobiDB-lite"/>
    </source>
</evidence>
<accession>A0A8R7TYX9</accession>